<accession>A0A2T4UPA4</accession>
<evidence type="ECO:0000313" key="2">
    <source>
        <dbReference type="Proteomes" id="UP000241085"/>
    </source>
</evidence>
<dbReference type="EMBL" id="PZPL01000002">
    <property type="protein sequence ID" value="PTL71347.1"/>
    <property type="molecule type" value="Genomic_DNA"/>
</dbReference>
<sequence length="121" mass="13289">MGSMSPTLPPPSREVMHMRALTSEIGNRVLHFLSQEPARIHGATVAEILDAVPEARNKVTLFGYLNPLEEAGAISGRPAPGVRHRKTVTYKVDWEAIDRLHEVSRAYQKGQSDLADPPPAI</sequence>
<organism evidence="1 2">
    <name type="scientific">Rathayibacter caricis DSM 15933</name>
    <dbReference type="NCBI Taxonomy" id="1328867"/>
    <lineage>
        <taxon>Bacteria</taxon>
        <taxon>Bacillati</taxon>
        <taxon>Actinomycetota</taxon>
        <taxon>Actinomycetes</taxon>
        <taxon>Micrococcales</taxon>
        <taxon>Microbacteriaceae</taxon>
        <taxon>Rathayibacter</taxon>
    </lineage>
</organism>
<evidence type="ECO:0008006" key="3">
    <source>
        <dbReference type="Google" id="ProtNLM"/>
    </source>
</evidence>
<dbReference type="SUPFAM" id="SSF46785">
    <property type="entry name" value="Winged helix' DNA-binding domain"/>
    <property type="match status" value="1"/>
</dbReference>
<name>A0A2T4UPA4_9MICO</name>
<comment type="caution">
    <text evidence="1">The sequence shown here is derived from an EMBL/GenBank/DDBJ whole genome shotgun (WGS) entry which is preliminary data.</text>
</comment>
<dbReference type="InterPro" id="IPR036390">
    <property type="entry name" value="WH_DNA-bd_sf"/>
</dbReference>
<reference evidence="1 2" key="1">
    <citation type="submission" date="2018-03" db="EMBL/GenBank/DDBJ databases">
        <title>Bacteriophage NCPPB3778 and a type I-E CRISPR drive the evolution of the US Biological Select Agent, Rathayibacter toxicus.</title>
        <authorList>
            <person name="Davis E.W.II."/>
            <person name="Tabima J.F."/>
            <person name="Weisberg A.J."/>
            <person name="Dantas Lopes L."/>
            <person name="Wiseman M.S."/>
            <person name="Wiseman M.S."/>
            <person name="Pupko T."/>
            <person name="Belcher M.S."/>
            <person name="Sechler A.J."/>
            <person name="Tancos M.A."/>
            <person name="Schroeder B.K."/>
            <person name="Murray T.D."/>
            <person name="Luster D.G."/>
            <person name="Schneider W.L."/>
            <person name="Rogers E."/>
            <person name="Andreote F.D."/>
            <person name="Grunwald N.J."/>
            <person name="Putnam M.L."/>
            <person name="Chang J.H."/>
        </authorList>
    </citation>
    <scope>NUCLEOTIDE SEQUENCE [LARGE SCALE GENOMIC DNA]</scope>
    <source>
        <strain evidence="1 2">DSM 15933</strain>
    </source>
</reference>
<protein>
    <recommendedName>
        <fullName evidence="3">ArsR family transcriptional regulator</fullName>
    </recommendedName>
</protein>
<dbReference type="Proteomes" id="UP000241085">
    <property type="component" value="Unassembled WGS sequence"/>
</dbReference>
<evidence type="ECO:0000313" key="1">
    <source>
        <dbReference type="EMBL" id="PTL71347.1"/>
    </source>
</evidence>
<proteinExistence type="predicted"/>
<keyword evidence="2" id="KW-1185">Reference proteome</keyword>
<dbReference type="AlphaFoldDB" id="A0A2T4UPA4"/>
<gene>
    <name evidence="1" type="ORF">C1I63_19190</name>
</gene>